<comment type="subcellular location">
    <subcellularLocation>
        <location evidence="2">Cytoplasm</location>
    </subcellularLocation>
</comment>
<reference evidence="3 4" key="1">
    <citation type="submission" date="2017-02" db="EMBL/GenBank/DDBJ databases">
        <authorList>
            <person name="Peterson S.W."/>
        </authorList>
    </citation>
    <scope>NUCLEOTIDE SEQUENCE [LARGE SCALE GENOMIC DNA]</scope>
    <source>
        <strain evidence="3 4">ATCC BAA-1030</strain>
    </source>
</reference>
<evidence type="ECO:0000313" key="3">
    <source>
        <dbReference type="EMBL" id="SJZ84620.1"/>
    </source>
</evidence>
<comment type="similarity">
    <text evidence="2">Belongs to the UPF0298 family.</text>
</comment>
<accession>A0A1T4NYY7</accession>
<dbReference type="STRING" id="263852.SAMN02745116_01598"/>
<evidence type="ECO:0000256" key="2">
    <source>
        <dbReference type="HAMAP-Rule" id="MF_01126"/>
    </source>
</evidence>
<dbReference type="EMBL" id="FUXI01000017">
    <property type="protein sequence ID" value="SJZ84620.1"/>
    <property type="molecule type" value="Genomic_DNA"/>
</dbReference>
<dbReference type="GO" id="GO:0005737">
    <property type="term" value="C:cytoplasm"/>
    <property type="evidence" value="ECO:0007669"/>
    <property type="project" value="UniProtKB-SubCell"/>
</dbReference>
<organism evidence="3 4">
    <name type="scientific">Pilibacter termitis</name>
    <dbReference type="NCBI Taxonomy" id="263852"/>
    <lineage>
        <taxon>Bacteria</taxon>
        <taxon>Bacillati</taxon>
        <taxon>Bacillota</taxon>
        <taxon>Bacilli</taxon>
        <taxon>Lactobacillales</taxon>
        <taxon>Enterococcaceae</taxon>
        <taxon>Pilibacter</taxon>
    </lineage>
</organism>
<dbReference type="RefSeq" id="WP_078807527.1">
    <property type="nucleotide sequence ID" value="NZ_FUXI01000017.1"/>
</dbReference>
<sequence>MSEELKENTFKIQKRRLVVVWVYSMKQLNHLKKFGNIHYVSNKMHYVIIYMNEENVESSLEKIRRLHFVRNAEESYRPDVEMNFADKIGTKDALKFNDDGFEVEELKTTIRLSEELG</sequence>
<protein>
    <recommendedName>
        <fullName evidence="2">UPF0298 protein SAMN02745116_01598</fullName>
    </recommendedName>
</protein>
<keyword evidence="1 2" id="KW-0963">Cytoplasm</keyword>
<dbReference type="OrthoDB" id="2990788at2"/>
<name>A0A1T4NYY7_9ENTE</name>
<dbReference type="Proteomes" id="UP000190328">
    <property type="component" value="Unassembled WGS sequence"/>
</dbReference>
<gene>
    <name evidence="3" type="ORF">SAMN02745116_01598</name>
</gene>
<evidence type="ECO:0000256" key="1">
    <source>
        <dbReference type="ARBA" id="ARBA00022490"/>
    </source>
</evidence>
<evidence type="ECO:0000313" key="4">
    <source>
        <dbReference type="Proteomes" id="UP000190328"/>
    </source>
</evidence>
<keyword evidence="4" id="KW-1185">Reference proteome</keyword>
<dbReference type="Pfam" id="PF09902">
    <property type="entry name" value="DUF2129"/>
    <property type="match status" value="1"/>
</dbReference>
<proteinExistence type="inferred from homology"/>
<dbReference type="InterPro" id="IPR016979">
    <property type="entry name" value="DUF2129"/>
</dbReference>
<dbReference type="HAMAP" id="MF_01126">
    <property type="entry name" value="UPF0298"/>
    <property type="match status" value="1"/>
</dbReference>
<dbReference type="AlphaFoldDB" id="A0A1T4NYY7"/>